<evidence type="ECO:0000313" key="2">
    <source>
        <dbReference type="EMBL" id="SEI50119.1"/>
    </source>
</evidence>
<keyword evidence="3" id="KW-1185">Reference proteome</keyword>
<sequence>MNARKTILMTALTLCAGLPVAAAETLRGEIWAYVHPDDGYAEALDSVRVADQRVRLANIDNVQMSDRDARRALRAIDNSIGGKPAVCRITHIDGKGRLNGTCKIGQWDVGDILVKAGYAFHR</sequence>
<reference evidence="2 3" key="1">
    <citation type="submission" date="2016-10" db="EMBL/GenBank/DDBJ databases">
        <authorList>
            <person name="Varghese N."/>
            <person name="Submissions S."/>
        </authorList>
    </citation>
    <scope>NUCLEOTIDE SEQUENCE [LARGE SCALE GENOMIC DNA]</scope>
    <source>
        <strain evidence="2 3">FF3</strain>
    </source>
</reference>
<evidence type="ECO:0000256" key="1">
    <source>
        <dbReference type="SAM" id="SignalP"/>
    </source>
</evidence>
<dbReference type="InterPro" id="IPR035437">
    <property type="entry name" value="SNase_OB-fold_sf"/>
</dbReference>
<dbReference type="AlphaFoldDB" id="A0A975ZLJ8"/>
<keyword evidence="1" id="KW-0732">Signal</keyword>
<dbReference type="Proteomes" id="UP000182932">
    <property type="component" value="Unassembled WGS sequence"/>
</dbReference>
<evidence type="ECO:0008006" key="4">
    <source>
        <dbReference type="Google" id="ProtNLM"/>
    </source>
</evidence>
<name>A0A975ZLJ8_9RHOB</name>
<dbReference type="EMBL" id="FNYY01000001">
    <property type="protein sequence ID" value="SEI50119.1"/>
    <property type="molecule type" value="Genomic_DNA"/>
</dbReference>
<evidence type="ECO:0000313" key="3">
    <source>
        <dbReference type="Proteomes" id="UP000182932"/>
    </source>
</evidence>
<accession>A0A975ZLJ8</accession>
<organism evidence="2 3">
    <name type="scientific">Marinovum algicola</name>
    <dbReference type="NCBI Taxonomy" id="42444"/>
    <lineage>
        <taxon>Bacteria</taxon>
        <taxon>Pseudomonadati</taxon>
        <taxon>Pseudomonadota</taxon>
        <taxon>Alphaproteobacteria</taxon>
        <taxon>Rhodobacterales</taxon>
        <taxon>Roseobacteraceae</taxon>
        <taxon>Marinovum</taxon>
    </lineage>
</organism>
<feature type="signal peptide" evidence="1">
    <location>
        <begin position="1"/>
        <end position="22"/>
    </location>
</feature>
<feature type="chain" id="PRO_5037148576" description="Nuclease" evidence="1">
    <location>
        <begin position="23"/>
        <end position="122"/>
    </location>
</feature>
<gene>
    <name evidence="2" type="ORF">SAMN04487940_10125</name>
</gene>
<dbReference type="GeneID" id="80816304"/>
<proteinExistence type="predicted"/>
<protein>
    <recommendedName>
        <fullName evidence="4">Nuclease</fullName>
    </recommendedName>
</protein>
<dbReference type="SUPFAM" id="SSF50199">
    <property type="entry name" value="Staphylococcal nuclease"/>
    <property type="match status" value="1"/>
</dbReference>
<dbReference type="RefSeq" id="WP_139211143.1">
    <property type="nucleotide sequence ID" value="NZ_CATLTK010000032.1"/>
</dbReference>
<dbReference type="Gene3D" id="2.40.50.90">
    <property type="match status" value="1"/>
</dbReference>
<comment type="caution">
    <text evidence="2">The sequence shown here is derived from an EMBL/GenBank/DDBJ whole genome shotgun (WGS) entry which is preliminary data.</text>
</comment>